<reference evidence="2" key="1">
    <citation type="submission" date="2015-10" db="EMBL/GenBank/DDBJ databases">
        <authorList>
            <person name="Regsiter A."/>
            <person name="william w."/>
        </authorList>
    </citation>
    <scope>NUCLEOTIDE SEQUENCE</scope>
    <source>
        <strain evidence="2">Montdore</strain>
    </source>
</reference>
<evidence type="ECO:0000256" key="1">
    <source>
        <dbReference type="SAM" id="MobiDB-lite"/>
    </source>
</evidence>
<name>A0A292Q877_9PEZI</name>
<evidence type="ECO:0000313" key="3">
    <source>
        <dbReference type="Proteomes" id="UP001412239"/>
    </source>
</evidence>
<keyword evidence="3" id="KW-1185">Reference proteome</keyword>
<protein>
    <submittedName>
        <fullName evidence="2">Uncharacterized protein</fullName>
    </submittedName>
</protein>
<feature type="region of interest" description="Disordered" evidence="1">
    <location>
        <begin position="113"/>
        <end position="133"/>
    </location>
</feature>
<accession>A0A292Q877</accession>
<evidence type="ECO:0000313" key="2">
    <source>
        <dbReference type="EMBL" id="CUS14897.1"/>
    </source>
</evidence>
<proteinExistence type="predicted"/>
<dbReference type="AlphaFoldDB" id="A0A292Q877"/>
<dbReference type="Proteomes" id="UP001412239">
    <property type="component" value="Unassembled WGS sequence"/>
</dbReference>
<sequence length="133" mass="14181">MYSSSHKVFVHSITQALVKSITSTSAHPPPPTSKASSSTNFQDPSTLVLNTTFLVPLRFTTIFFSFLPPNSNSGGQALRSVFFLFSVEPQRWPTLLRGTVSDSGDEGREMLILSSGDGTTTAGETARGVAATP</sequence>
<gene>
    <name evidence="2" type="ORF">GSTUAT00000967001</name>
</gene>
<organism evidence="2 3">
    <name type="scientific">Tuber aestivum</name>
    <name type="common">summer truffle</name>
    <dbReference type="NCBI Taxonomy" id="59557"/>
    <lineage>
        <taxon>Eukaryota</taxon>
        <taxon>Fungi</taxon>
        <taxon>Dikarya</taxon>
        <taxon>Ascomycota</taxon>
        <taxon>Pezizomycotina</taxon>
        <taxon>Pezizomycetes</taxon>
        <taxon>Pezizales</taxon>
        <taxon>Tuberaceae</taxon>
        <taxon>Tuber</taxon>
    </lineage>
</organism>
<dbReference type="EMBL" id="LN890954">
    <property type="protein sequence ID" value="CUS14897.1"/>
    <property type="molecule type" value="Genomic_DNA"/>
</dbReference>
<feature type="region of interest" description="Disordered" evidence="1">
    <location>
        <begin position="22"/>
        <end position="41"/>
    </location>
</feature>